<evidence type="ECO:0000313" key="4">
    <source>
        <dbReference type="Proteomes" id="UP000000653"/>
    </source>
</evidence>
<dbReference type="CDD" id="cd03188">
    <property type="entry name" value="GST_C_Beta"/>
    <property type="match status" value="1"/>
</dbReference>
<dbReference type="CDD" id="cd03057">
    <property type="entry name" value="GST_N_Beta"/>
    <property type="match status" value="1"/>
</dbReference>
<dbReference type="KEGG" id="pau:PA14_22530"/>
<dbReference type="InterPro" id="IPR036249">
    <property type="entry name" value="Thioredoxin-like_sf"/>
</dbReference>
<dbReference type="InterPro" id="IPR004046">
    <property type="entry name" value="GST_C"/>
</dbReference>
<feature type="domain" description="GST C-terminal" evidence="2">
    <location>
        <begin position="85"/>
        <end position="205"/>
    </location>
</feature>
<dbReference type="InterPro" id="IPR036282">
    <property type="entry name" value="Glutathione-S-Trfase_C_sf"/>
</dbReference>
<dbReference type="HOGENOM" id="CLU_011226_6_1_6"/>
<evidence type="ECO:0000259" key="2">
    <source>
        <dbReference type="PROSITE" id="PS50405"/>
    </source>
</evidence>
<feature type="domain" description="GST N-terminal" evidence="1">
    <location>
        <begin position="1"/>
        <end position="80"/>
    </location>
</feature>
<proteinExistence type="predicted"/>
<sequence>MKLYYSPGSCSLAIHIVLREANVPHELAKVDLWQHKTASGGDYFQINPKGTAPALEFEGGLLTEGAAISQYLADRYAPTLVPANGTLERSRLHEILNYLSSDYHKSFTPLFYLSPSDDPTAAQRPVIAKVAYLNNLLADGRPYILGDEFTVADAHLFALTRWCPQFGISLAPFPALMDFMARIAARPAVRAALQAEGLEEHPDQC</sequence>
<dbReference type="RefSeq" id="WP_003091520.1">
    <property type="nucleotide sequence ID" value="NC_008463.1"/>
</dbReference>
<dbReference type="PROSITE" id="PS50404">
    <property type="entry name" value="GST_NTER"/>
    <property type="match status" value="1"/>
</dbReference>
<dbReference type="InterPro" id="IPR040079">
    <property type="entry name" value="Glutathione_S-Trfase"/>
</dbReference>
<name>A0A0H2ZDN4_PSEAB</name>
<gene>
    <name evidence="3" type="ordered locus">PA14_22530</name>
</gene>
<dbReference type="BioCyc" id="PAER208963:G1G74-1876-MONOMER"/>
<reference evidence="3 4" key="1">
    <citation type="journal article" date="2006" name="Genome Biol.">
        <title>Genomic analysis reveals that Pseudomonas aeruginosa virulence is combinatorial.</title>
        <authorList>
            <person name="Lee D.G."/>
            <person name="Urbach J.M."/>
            <person name="Wu G."/>
            <person name="Liberati N.T."/>
            <person name="Feinbaum R.L."/>
            <person name="Miyata S."/>
            <person name="Diggins L.T."/>
            <person name="He J."/>
            <person name="Saucier M."/>
            <person name="Deziel E."/>
            <person name="Friedman L."/>
            <person name="Li L."/>
            <person name="Grills G."/>
            <person name="Montgomery K."/>
            <person name="Kucherlapati R."/>
            <person name="Rahme L.G."/>
            <person name="Ausubel F.M."/>
        </authorList>
    </citation>
    <scope>NUCLEOTIDE SEQUENCE [LARGE SCALE GENOMIC DNA]</scope>
    <source>
        <strain evidence="3 4">UCBPP-PA14</strain>
    </source>
</reference>
<dbReference type="SFLD" id="SFLDS00019">
    <property type="entry name" value="Glutathione_Transferase_(cytos"/>
    <property type="match status" value="1"/>
</dbReference>
<protein>
    <submittedName>
        <fullName evidence="3">Putative glutathione S-transferase</fullName>
    </submittedName>
</protein>
<dbReference type="PROSITE" id="PS50405">
    <property type="entry name" value="GST_CTER"/>
    <property type="match status" value="1"/>
</dbReference>
<dbReference type="AlphaFoldDB" id="A0A0H2ZDN4"/>
<dbReference type="InterPro" id="IPR010987">
    <property type="entry name" value="Glutathione-S-Trfase_C-like"/>
</dbReference>
<dbReference type="Proteomes" id="UP000000653">
    <property type="component" value="Chromosome"/>
</dbReference>
<dbReference type="Pfam" id="PF13409">
    <property type="entry name" value="GST_N_2"/>
    <property type="match status" value="1"/>
</dbReference>
<dbReference type="PANTHER" id="PTHR44051:SF8">
    <property type="entry name" value="GLUTATHIONE S-TRANSFERASE GSTA"/>
    <property type="match status" value="1"/>
</dbReference>
<evidence type="ECO:0000259" key="1">
    <source>
        <dbReference type="PROSITE" id="PS50404"/>
    </source>
</evidence>
<dbReference type="SUPFAM" id="SSF52833">
    <property type="entry name" value="Thioredoxin-like"/>
    <property type="match status" value="1"/>
</dbReference>
<keyword evidence="3" id="KW-0808">Transferase</keyword>
<dbReference type="Gene3D" id="1.20.1050.10">
    <property type="match status" value="1"/>
</dbReference>
<dbReference type="SUPFAM" id="SSF47616">
    <property type="entry name" value="GST C-terminal domain-like"/>
    <property type="match status" value="1"/>
</dbReference>
<dbReference type="InterPro" id="IPR004045">
    <property type="entry name" value="Glutathione_S-Trfase_N"/>
</dbReference>
<dbReference type="Pfam" id="PF00043">
    <property type="entry name" value="GST_C"/>
    <property type="match status" value="1"/>
</dbReference>
<organism evidence="3 4">
    <name type="scientific">Pseudomonas aeruginosa (strain UCBPP-PA14)</name>
    <dbReference type="NCBI Taxonomy" id="208963"/>
    <lineage>
        <taxon>Bacteria</taxon>
        <taxon>Pseudomonadati</taxon>
        <taxon>Pseudomonadota</taxon>
        <taxon>Gammaproteobacteria</taxon>
        <taxon>Pseudomonadales</taxon>
        <taxon>Pseudomonadaceae</taxon>
        <taxon>Pseudomonas</taxon>
    </lineage>
</organism>
<accession>A0A0H2ZDN4</accession>
<dbReference type="EMBL" id="CP000438">
    <property type="protein sequence ID" value="ABJ12451.1"/>
    <property type="molecule type" value="Genomic_DNA"/>
</dbReference>
<dbReference type="SFLD" id="SFLDG01150">
    <property type="entry name" value="Main.1:_Beta-like"/>
    <property type="match status" value="1"/>
</dbReference>
<dbReference type="Gene3D" id="3.40.30.10">
    <property type="entry name" value="Glutaredoxin"/>
    <property type="match status" value="1"/>
</dbReference>
<dbReference type="PANTHER" id="PTHR44051">
    <property type="entry name" value="GLUTATHIONE S-TRANSFERASE-RELATED"/>
    <property type="match status" value="1"/>
</dbReference>
<dbReference type="GO" id="GO:0016740">
    <property type="term" value="F:transferase activity"/>
    <property type="evidence" value="ECO:0007669"/>
    <property type="project" value="UniProtKB-KW"/>
</dbReference>
<evidence type="ECO:0000313" key="3">
    <source>
        <dbReference type="EMBL" id="ABJ12451.1"/>
    </source>
</evidence>
<dbReference type="SFLD" id="SFLDG00358">
    <property type="entry name" value="Main_(cytGST)"/>
    <property type="match status" value="1"/>
</dbReference>